<evidence type="ECO:0000313" key="6">
    <source>
        <dbReference type="EMBL" id="TVM31047.1"/>
    </source>
</evidence>
<dbReference type="SUPFAM" id="SSF50156">
    <property type="entry name" value="PDZ domain-like"/>
    <property type="match status" value="2"/>
</dbReference>
<evidence type="ECO:0000313" key="7">
    <source>
        <dbReference type="Proteomes" id="UP000434052"/>
    </source>
</evidence>
<dbReference type="Pfam" id="PF13365">
    <property type="entry name" value="Trypsin_2"/>
    <property type="match status" value="1"/>
</dbReference>
<accession>A0A6P1ZAZ1</accession>
<dbReference type="GO" id="GO:0004252">
    <property type="term" value="F:serine-type endopeptidase activity"/>
    <property type="evidence" value="ECO:0007669"/>
    <property type="project" value="InterPro"/>
</dbReference>
<dbReference type="PRINTS" id="PR00834">
    <property type="entry name" value="PROTEASES2C"/>
</dbReference>
<dbReference type="Proteomes" id="UP000434052">
    <property type="component" value="Unassembled WGS sequence"/>
</dbReference>
<dbReference type="Proteomes" id="UP000503251">
    <property type="component" value="Chromosome"/>
</dbReference>
<dbReference type="SUPFAM" id="SSF50494">
    <property type="entry name" value="Trypsin-like serine proteases"/>
    <property type="match status" value="1"/>
</dbReference>
<dbReference type="RefSeq" id="WP_144307105.1">
    <property type="nucleotide sequence ID" value="NZ_CP039543.1"/>
</dbReference>
<organism evidence="6 7">
    <name type="scientific">Oceanidesulfovibrio marinus</name>
    <dbReference type="NCBI Taxonomy" id="370038"/>
    <lineage>
        <taxon>Bacteria</taxon>
        <taxon>Pseudomonadati</taxon>
        <taxon>Thermodesulfobacteriota</taxon>
        <taxon>Desulfovibrionia</taxon>
        <taxon>Desulfovibrionales</taxon>
        <taxon>Desulfovibrionaceae</taxon>
        <taxon>Oceanidesulfovibrio</taxon>
    </lineage>
</organism>
<dbReference type="GO" id="GO:0006508">
    <property type="term" value="P:proteolysis"/>
    <property type="evidence" value="ECO:0007669"/>
    <property type="project" value="UniProtKB-KW"/>
</dbReference>
<dbReference type="EMBL" id="CP039543">
    <property type="protein sequence ID" value="QJT09687.1"/>
    <property type="molecule type" value="Genomic_DNA"/>
</dbReference>
<evidence type="ECO:0000256" key="2">
    <source>
        <dbReference type="ARBA" id="ARBA00022801"/>
    </source>
</evidence>
<dbReference type="PANTHER" id="PTHR43343">
    <property type="entry name" value="PEPTIDASE S12"/>
    <property type="match status" value="1"/>
</dbReference>
<dbReference type="PANTHER" id="PTHR43343:SF3">
    <property type="entry name" value="PROTEASE DO-LIKE 8, CHLOROPLASTIC"/>
    <property type="match status" value="1"/>
</dbReference>
<feature type="domain" description="PDZ" evidence="4">
    <location>
        <begin position="382"/>
        <end position="425"/>
    </location>
</feature>
<dbReference type="InterPro" id="IPR001478">
    <property type="entry name" value="PDZ"/>
</dbReference>
<dbReference type="InterPro" id="IPR051201">
    <property type="entry name" value="Chloro_Bact_Ser_Proteases"/>
</dbReference>
<dbReference type="InterPro" id="IPR036034">
    <property type="entry name" value="PDZ_sf"/>
</dbReference>
<proteinExistence type="predicted"/>
<dbReference type="Pfam" id="PF13180">
    <property type="entry name" value="PDZ_2"/>
    <property type="match status" value="2"/>
</dbReference>
<evidence type="ECO:0000256" key="3">
    <source>
        <dbReference type="SAM" id="SignalP"/>
    </source>
</evidence>
<evidence type="ECO:0000313" key="8">
    <source>
        <dbReference type="Proteomes" id="UP000503251"/>
    </source>
</evidence>
<reference evidence="5 8" key="2">
    <citation type="submission" date="2019-04" db="EMBL/GenBank/DDBJ databases">
        <title>Isolation and culture of sulfate reducing bacteria from the cold seep of the South China Sea.</title>
        <authorList>
            <person name="Sun C."/>
            <person name="Liu R."/>
        </authorList>
    </citation>
    <scope>NUCLEOTIDE SEQUENCE [LARGE SCALE GENOMIC DNA]</scope>
    <source>
        <strain evidence="5 8">CS1</strain>
    </source>
</reference>
<evidence type="ECO:0000259" key="4">
    <source>
        <dbReference type="PROSITE" id="PS50106"/>
    </source>
</evidence>
<feature type="signal peptide" evidence="3">
    <location>
        <begin position="1"/>
        <end position="37"/>
    </location>
</feature>
<dbReference type="Gene3D" id="2.40.10.120">
    <property type="match status" value="1"/>
</dbReference>
<dbReference type="OrthoDB" id="9758917at2"/>
<feature type="chain" id="PRO_5030159335" evidence="3">
    <location>
        <begin position="38"/>
        <end position="459"/>
    </location>
</feature>
<dbReference type="CDD" id="cd06779">
    <property type="entry name" value="cpPDZ_Deg_HtrA-like"/>
    <property type="match status" value="1"/>
</dbReference>
<dbReference type="AlphaFoldDB" id="A0A6P1ZAZ1"/>
<evidence type="ECO:0000313" key="5">
    <source>
        <dbReference type="EMBL" id="QJT09687.1"/>
    </source>
</evidence>
<feature type="domain" description="PDZ" evidence="4">
    <location>
        <begin position="280"/>
        <end position="356"/>
    </location>
</feature>
<dbReference type="PROSITE" id="PS50106">
    <property type="entry name" value="PDZ"/>
    <property type="match status" value="2"/>
</dbReference>
<dbReference type="Gene3D" id="2.30.42.10">
    <property type="match status" value="2"/>
</dbReference>
<sequence>MPKSLWSRRFSSRRVACFSVFFTLAVLLAGMAPAAHAADDLRRTPVVRAVEKASPAVVNITTDRVVTRSAPFGGGNNLFSPFFKEFFGDLPQRSYNQQSMGSGVIIDGKRGLVLTNAHVINGATSVRARLVDGREFKAQLVASDPDFDIAVLRLDDAANLPQVPMGDSDDILIGETAIAIGNPFGFTHTVTTGVISAVERSIRTDHGIYTDFIQTDAAINPGNSGGPLLNLHGELIGINTAIHAQAEGIGFAIPVNKAKRVVGELLGTGRVSPVWLGLSGQSIDPGTASYFGLDRLQGMIITKVYAGLPAAQAGLKPGDVLLSMQGVPVQDKDHYMAMLENYVRGETLTLGMLRDGKRFQAKAMPTPYATDEALAMARERWGVEIGEADGKGIPVRNVISNSPASQLGLEPGDVLLQIGSIELKSRDDFAKAFMRHRMNNQVLLIVGRAGRMYHVRMQI</sequence>
<dbReference type="EMBL" id="QMIF01000018">
    <property type="protein sequence ID" value="TVM31047.1"/>
    <property type="molecule type" value="Genomic_DNA"/>
</dbReference>
<gene>
    <name evidence="6" type="ORF">DQK91_19630</name>
    <name evidence="5" type="ORF">E8L03_12410</name>
</gene>
<keyword evidence="8" id="KW-1185">Reference proteome</keyword>
<keyword evidence="1" id="KW-0645">Protease</keyword>
<protein>
    <submittedName>
        <fullName evidence="5">PDZ domain-containing protein</fullName>
    </submittedName>
    <submittedName>
        <fullName evidence="6">Peptidase</fullName>
    </submittedName>
</protein>
<keyword evidence="3" id="KW-0732">Signal</keyword>
<evidence type="ECO:0000256" key="1">
    <source>
        <dbReference type="ARBA" id="ARBA00022670"/>
    </source>
</evidence>
<dbReference type="InterPro" id="IPR001940">
    <property type="entry name" value="Peptidase_S1C"/>
</dbReference>
<dbReference type="InterPro" id="IPR009003">
    <property type="entry name" value="Peptidase_S1_PA"/>
</dbReference>
<keyword evidence="2" id="KW-0378">Hydrolase</keyword>
<reference evidence="6 7" key="1">
    <citation type="submission" date="2018-06" db="EMBL/GenBank/DDBJ databases">
        <title>Complete genome of Desulfovibrio marinus P48SEP.</title>
        <authorList>
            <person name="Crispim J.S."/>
            <person name="Vidigal P.M.P."/>
            <person name="Silva L.C.F."/>
            <person name="Araujo L.C."/>
            <person name="Laguardia C.N."/>
            <person name="Dias R.S."/>
            <person name="Sousa M.P."/>
            <person name="Paula S.O."/>
            <person name="Silva C."/>
        </authorList>
    </citation>
    <scope>NUCLEOTIDE SEQUENCE [LARGE SCALE GENOMIC DNA]</scope>
    <source>
        <strain evidence="6 7">P48SEP</strain>
    </source>
</reference>
<name>A0A6P1ZAZ1_9BACT</name>
<dbReference type="SMART" id="SM00228">
    <property type="entry name" value="PDZ"/>
    <property type="match status" value="2"/>
</dbReference>